<name>A0AB34JZZ7_PRYPA</name>
<dbReference type="InterPro" id="IPR027370">
    <property type="entry name" value="Znf-RING_euk"/>
</dbReference>
<evidence type="ECO:0000256" key="2">
    <source>
        <dbReference type="ARBA" id="ARBA00022771"/>
    </source>
</evidence>
<feature type="region of interest" description="Disordered" evidence="5">
    <location>
        <begin position="92"/>
        <end position="166"/>
    </location>
</feature>
<evidence type="ECO:0000256" key="5">
    <source>
        <dbReference type="SAM" id="MobiDB-lite"/>
    </source>
</evidence>
<proteinExistence type="predicted"/>
<dbReference type="InterPro" id="IPR002893">
    <property type="entry name" value="Znf_MYND"/>
</dbReference>
<feature type="region of interest" description="Disordered" evidence="5">
    <location>
        <begin position="204"/>
        <end position="238"/>
    </location>
</feature>
<dbReference type="SUPFAM" id="SSF57850">
    <property type="entry name" value="RING/U-box"/>
    <property type="match status" value="1"/>
</dbReference>
<feature type="compositionally biased region" description="Basic and acidic residues" evidence="5">
    <location>
        <begin position="132"/>
        <end position="144"/>
    </location>
</feature>
<evidence type="ECO:0000259" key="7">
    <source>
        <dbReference type="PROSITE" id="PS50865"/>
    </source>
</evidence>
<dbReference type="InterPro" id="IPR001841">
    <property type="entry name" value="Znf_RING"/>
</dbReference>
<dbReference type="Gene3D" id="3.30.40.10">
    <property type="entry name" value="Zinc/RING finger domain, C3HC4 (zinc finger)"/>
    <property type="match status" value="1"/>
</dbReference>
<keyword evidence="3" id="KW-0862">Zinc</keyword>
<keyword evidence="1" id="KW-0479">Metal-binding</keyword>
<dbReference type="AlphaFoldDB" id="A0AB34JZZ7"/>
<keyword evidence="2 4" id="KW-0863">Zinc-finger</keyword>
<dbReference type="GO" id="GO:0005737">
    <property type="term" value="C:cytoplasm"/>
    <property type="evidence" value="ECO:0007669"/>
    <property type="project" value="UniProtKB-ARBA"/>
</dbReference>
<dbReference type="InterPro" id="IPR013083">
    <property type="entry name" value="Znf_RING/FYVE/PHD"/>
</dbReference>
<feature type="region of interest" description="Disordered" evidence="5">
    <location>
        <begin position="48"/>
        <end position="68"/>
    </location>
</feature>
<evidence type="ECO:0000313" key="9">
    <source>
        <dbReference type="Proteomes" id="UP001515480"/>
    </source>
</evidence>
<gene>
    <name evidence="8" type="ORF">AB1Y20_015203</name>
</gene>
<reference evidence="8 9" key="1">
    <citation type="journal article" date="2024" name="Science">
        <title>Giant polyketide synthase enzymes in the biosynthesis of giant marine polyether toxins.</title>
        <authorList>
            <person name="Fallon T.R."/>
            <person name="Shende V.V."/>
            <person name="Wierzbicki I.H."/>
            <person name="Pendleton A.L."/>
            <person name="Watervoot N.F."/>
            <person name="Auber R.P."/>
            <person name="Gonzalez D.J."/>
            <person name="Wisecaver J.H."/>
            <person name="Moore B.S."/>
        </authorList>
    </citation>
    <scope>NUCLEOTIDE SEQUENCE [LARGE SCALE GENOMIC DNA]</scope>
    <source>
        <strain evidence="8 9">12B1</strain>
    </source>
</reference>
<dbReference type="CDD" id="cd16449">
    <property type="entry name" value="RING-HC"/>
    <property type="match status" value="1"/>
</dbReference>
<organism evidence="8 9">
    <name type="scientific">Prymnesium parvum</name>
    <name type="common">Toxic golden alga</name>
    <dbReference type="NCBI Taxonomy" id="97485"/>
    <lineage>
        <taxon>Eukaryota</taxon>
        <taxon>Haptista</taxon>
        <taxon>Haptophyta</taxon>
        <taxon>Prymnesiophyceae</taxon>
        <taxon>Prymnesiales</taxon>
        <taxon>Prymnesiaceae</taxon>
        <taxon>Prymnesium</taxon>
    </lineage>
</organism>
<dbReference type="Pfam" id="PF01753">
    <property type="entry name" value="zf-MYND"/>
    <property type="match status" value="1"/>
</dbReference>
<evidence type="ECO:0008006" key="10">
    <source>
        <dbReference type="Google" id="ProtNLM"/>
    </source>
</evidence>
<dbReference type="SUPFAM" id="SSF144232">
    <property type="entry name" value="HIT/MYND zinc finger-like"/>
    <property type="match status" value="1"/>
</dbReference>
<protein>
    <recommendedName>
        <fullName evidence="10">Anaphase-promoting complex subunit 11</fullName>
    </recommendedName>
</protein>
<dbReference type="Pfam" id="PF13445">
    <property type="entry name" value="zf-RING_UBOX"/>
    <property type="match status" value="1"/>
</dbReference>
<feature type="domain" description="MYND-type" evidence="7">
    <location>
        <begin position="170"/>
        <end position="209"/>
    </location>
</feature>
<dbReference type="SUPFAM" id="SSF48452">
    <property type="entry name" value="TPR-like"/>
    <property type="match status" value="1"/>
</dbReference>
<evidence type="ECO:0000256" key="3">
    <source>
        <dbReference type="ARBA" id="ARBA00022833"/>
    </source>
</evidence>
<evidence type="ECO:0000259" key="6">
    <source>
        <dbReference type="PROSITE" id="PS50089"/>
    </source>
</evidence>
<evidence type="ECO:0000313" key="8">
    <source>
        <dbReference type="EMBL" id="KAL1526493.1"/>
    </source>
</evidence>
<dbReference type="Gene3D" id="1.25.40.10">
    <property type="entry name" value="Tetratricopeptide repeat domain"/>
    <property type="match status" value="1"/>
</dbReference>
<dbReference type="SMART" id="SM00184">
    <property type="entry name" value="RING"/>
    <property type="match status" value="1"/>
</dbReference>
<dbReference type="InterPro" id="IPR011990">
    <property type="entry name" value="TPR-like_helical_dom_sf"/>
</dbReference>
<dbReference type="EMBL" id="JBGBPQ010000003">
    <property type="protein sequence ID" value="KAL1526493.1"/>
    <property type="molecule type" value="Genomic_DNA"/>
</dbReference>
<dbReference type="Proteomes" id="UP001515480">
    <property type="component" value="Unassembled WGS sequence"/>
</dbReference>
<accession>A0AB34JZZ7</accession>
<dbReference type="Gene3D" id="6.10.140.2220">
    <property type="match status" value="1"/>
</dbReference>
<keyword evidence="9" id="KW-1185">Reference proteome</keyword>
<dbReference type="GO" id="GO:0008270">
    <property type="term" value="F:zinc ion binding"/>
    <property type="evidence" value="ECO:0007669"/>
    <property type="project" value="UniProtKB-KW"/>
</dbReference>
<dbReference type="PROSITE" id="PS50089">
    <property type="entry name" value="ZF_RING_2"/>
    <property type="match status" value="1"/>
</dbReference>
<feature type="domain" description="RING-type" evidence="6">
    <location>
        <begin position="500"/>
        <end position="548"/>
    </location>
</feature>
<dbReference type="PROSITE" id="PS50865">
    <property type="entry name" value="ZF_MYND_2"/>
    <property type="match status" value="1"/>
</dbReference>
<evidence type="ECO:0000256" key="4">
    <source>
        <dbReference type="PROSITE-ProRule" id="PRU00134"/>
    </source>
</evidence>
<evidence type="ECO:0000256" key="1">
    <source>
        <dbReference type="ARBA" id="ARBA00022723"/>
    </source>
</evidence>
<comment type="caution">
    <text evidence="8">The sequence shown here is derived from an EMBL/GenBank/DDBJ whole genome shotgun (WGS) entry which is preliminary data.</text>
</comment>
<sequence length="563" mass="59311">MQSAAPALAAGALMLALAAWLQSSAFTLVVAALVGLAASWDASRRSHAVLPPPAAESPAPCRGTELQLPDDGAAVGLASSEAVPHHITLATALEGDPAPPEGSGETHRIGEATPPERNGDTPRIGEATPPERNGDTPRIGEARPPEGSGDTPLVGQTPPPEGNGGTPHTCLACGKRSPSMRRCSQCKQAHFCNRDCQLRAWSAGHKDECRPATQPAAESTRKSPVTSPPAAAAAAADDDDVRRLAAELMAVGTPSALRSALEEWRRDGALARALGDRGRWCEAVRMAAHAALKLGRVEEARHEAEEAVRLATLLDDTTLRVQAHSCLGTVQMRQGVEAACGELQAAVALCEASAAARPSLEAEAMARANLGRCLLECGRDQEGLVQMRKAVALRKLIHAFIAETASSDDPVRMESVRSLATALANLGAMYASMEGERAEVNAQATLQEALVLARSAGNKSLEQTILTNLVNTTTGMEHGTHASSLQGLLQTLGRTSGHECAICLENLPVIGFNQKDEDRKPAVTALECGHMYCRDCFERLPTSRCPQCLMPLPIIPNAQRVVQ</sequence>